<protein>
    <submittedName>
        <fullName evidence="1">Uncharacterized protein</fullName>
    </submittedName>
</protein>
<reference evidence="1" key="1">
    <citation type="submission" date="2018-02" db="EMBL/GenBank/DDBJ databases">
        <title>Rhizophora mucronata_Transcriptome.</title>
        <authorList>
            <person name="Meera S.P."/>
            <person name="Sreeshan A."/>
            <person name="Augustine A."/>
        </authorList>
    </citation>
    <scope>NUCLEOTIDE SEQUENCE</scope>
    <source>
        <tissue evidence="1">Leaf</tissue>
    </source>
</reference>
<evidence type="ECO:0000313" key="1">
    <source>
        <dbReference type="EMBL" id="MBX71151.1"/>
    </source>
</evidence>
<accession>A0A2P2QWA5</accession>
<dbReference type="AlphaFoldDB" id="A0A2P2QWA5"/>
<name>A0A2P2QWA5_RHIMU</name>
<sequence length="27" mass="3119">MAWGEVLRIKNTCFLLTVHKTFLLNLG</sequence>
<proteinExistence type="predicted"/>
<dbReference type="EMBL" id="GGEC01090667">
    <property type="protein sequence ID" value="MBX71151.1"/>
    <property type="molecule type" value="Transcribed_RNA"/>
</dbReference>
<organism evidence="1">
    <name type="scientific">Rhizophora mucronata</name>
    <name type="common">Asiatic mangrove</name>
    <dbReference type="NCBI Taxonomy" id="61149"/>
    <lineage>
        <taxon>Eukaryota</taxon>
        <taxon>Viridiplantae</taxon>
        <taxon>Streptophyta</taxon>
        <taxon>Embryophyta</taxon>
        <taxon>Tracheophyta</taxon>
        <taxon>Spermatophyta</taxon>
        <taxon>Magnoliopsida</taxon>
        <taxon>eudicotyledons</taxon>
        <taxon>Gunneridae</taxon>
        <taxon>Pentapetalae</taxon>
        <taxon>rosids</taxon>
        <taxon>fabids</taxon>
        <taxon>Malpighiales</taxon>
        <taxon>Rhizophoraceae</taxon>
        <taxon>Rhizophora</taxon>
    </lineage>
</organism>